<dbReference type="Gene3D" id="3.40.50.1820">
    <property type="entry name" value="alpha/beta hydrolase"/>
    <property type="match status" value="1"/>
</dbReference>
<reference evidence="2" key="2">
    <citation type="submission" date="2023-07" db="EMBL/GenBank/DDBJ databases">
        <authorList>
            <consortium name="Lawrence Berkeley National Laboratory"/>
            <person name="Haridas S."/>
            <person name="Hensen N."/>
            <person name="Bonometti L."/>
            <person name="Westerberg I."/>
            <person name="Brannstrom I.O."/>
            <person name="Guillou S."/>
            <person name="Cros-Aarteil S."/>
            <person name="Calhoun S."/>
            <person name="Kuo A."/>
            <person name="Mondo S."/>
            <person name="Pangilinan J."/>
            <person name="Riley R."/>
            <person name="LaButti K."/>
            <person name="Andreopoulos B."/>
            <person name="Lipzen A."/>
            <person name="Chen C."/>
            <person name="Yanf M."/>
            <person name="Daum C."/>
            <person name="Ng V."/>
            <person name="Clum A."/>
            <person name="Steindorff A."/>
            <person name="Ohm R."/>
            <person name="Martin F."/>
            <person name="Silar P."/>
            <person name="Natvig D."/>
            <person name="Lalanne C."/>
            <person name="Gautier V."/>
            <person name="Ament-velasquez S.L."/>
            <person name="Kruys A."/>
            <person name="Hutchinson M.I."/>
            <person name="Powell A.J."/>
            <person name="Barry K."/>
            <person name="Miller A.N."/>
            <person name="Grigoriev I.V."/>
            <person name="Debuchy R."/>
            <person name="Gladieux P."/>
            <person name="Thoren M.H."/>
            <person name="Johannesson H."/>
        </authorList>
    </citation>
    <scope>NUCLEOTIDE SEQUENCE</scope>
    <source>
        <strain evidence="2">FGSC 1904</strain>
    </source>
</reference>
<name>A0AAE0PMI5_SORBR</name>
<dbReference type="EMBL" id="JAUTDP010000001">
    <property type="protein sequence ID" value="KAK3402512.1"/>
    <property type="molecule type" value="Genomic_DNA"/>
</dbReference>
<proteinExistence type="predicted"/>
<dbReference type="Proteomes" id="UP001281003">
    <property type="component" value="Unassembled WGS sequence"/>
</dbReference>
<feature type="region of interest" description="Disordered" evidence="1">
    <location>
        <begin position="1"/>
        <end position="23"/>
    </location>
</feature>
<evidence type="ECO:0000313" key="2">
    <source>
        <dbReference type="EMBL" id="KAK3402512.1"/>
    </source>
</evidence>
<evidence type="ECO:0000256" key="1">
    <source>
        <dbReference type="SAM" id="MobiDB-lite"/>
    </source>
</evidence>
<keyword evidence="3" id="KW-1185">Reference proteome</keyword>
<accession>A0AAE0PMI5</accession>
<sequence>MFRQNPNLIQPPSPHSSSPPPTPLFLLHDGGGTIFSYYCLSDLSRPVYGIFNPHFSTKSTFKGGIPEMARLYLSYIIETLYGDDQCGGVISNPKPARTAHATGKEQERDLILGGWSLGGMVSLEVAKQVQDFNVTQVQLSRETGCKPRRINVKGVVMIDSMNPRQRDFPREVKVASPNATTMQWGRHTREETKEAVLRCFEEARRMLGGWELPTGQPENTGPSGTHAADGPEKHKQGHGPPPVVLLKCRENVPLTQEQRDAGEVSRTDVHRKDRTLGWGKYDAGMVRKVIEVDGNHFNLFTDPARAEVVTKGVKEACEFLERLWEDGKS</sequence>
<evidence type="ECO:0008006" key="4">
    <source>
        <dbReference type="Google" id="ProtNLM"/>
    </source>
</evidence>
<protein>
    <recommendedName>
        <fullName evidence="4">Thioesterase domain-containing protein</fullName>
    </recommendedName>
</protein>
<gene>
    <name evidence="2" type="ORF">B0T20DRAFT_343360</name>
</gene>
<evidence type="ECO:0000313" key="3">
    <source>
        <dbReference type="Proteomes" id="UP001281003"/>
    </source>
</evidence>
<reference evidence="2" key="1">
    <citation type="journal article" date="2023" name="Mol. Phylogenet. Evol.">
        <title>Genome-scale phylogeny and comparative genomics of the fungal order Sordariales.</title>
        <authorList>
            <person name="Hensen N."/>
            <person name="Bonometti L."/>
            <person name="Westerberg I."/>
            <person name="Brannstrom I.O."/>
            <person name="Guillou S."/>
            <person name="Cros-Aarteil S."/>
            <person name="Calhoun S."/>
            <person name="Haridas S."/>
            <person name="Kuo A."/>
            <person name="Mondo S."/>
            <person name="Pangilinan J."/>
            <person name="Riley R."/>
            <person name="LaButti K."/>
            <person name="Andreopoulos B."/>
            <person name="Lipzen A."/>
            <person name="Chen C."/>
            <person name="Yan M."/>
            <person name="Daum C."/>
            <person name="Ng V."/>
            <person name="Clum A."/>
            <person name="Steindorff A."/>
            <person name="Ohm R.A."/>
            <person name="Martin F."/>
            <person name="Silar P."/>
            <person name="Natvig D.O."/>
            <person name="Lalanne C."/>
            <person name="Gautier V."/>
            <person name="Ament-Velasquez S.L."/>
            <person name="Kruys A."/>
            <person name="Hutchinson M.I."/>
            <person name="Powell A.J."/>
            <person name="Barry K."/>
            <person name="Miller A.N."/>
            <person name="Grigoriev I.V."/>
            <person name="Debuchy R."/>
            <person name="Gladieux P."/>
            <person name="Hiltunen Thoren M."/>
            <person name="Johannesson H."/>
        </authorList>
    </citation>
    <scope>NUCLEOTIDE SEQUENCE</scope>
    <source>
        <strain evidence="2">FGSC 1904</strain>
    </source>
</reference>
<dbReference type="SUPFAM" id="SSF53474">
    <property type="entry name" value="alpha/beta-Hydrolases"/>
    <property type="match status" value="1"/>
</dbReference>
<comment type="caution">
    <text evidence="2">The sequence shown here is derived from an EMBL/GenBank/DDBJ whole genome shotgun (WGS) entry which is preliminary data.</text>
</comment>
<feature type="compositionally biased region" description="Pro residues" evidence="1">
    <location>
        <begin position="9"/>
        <end position="23"/>
    </location>
</feature>
<dbReference type="AlphaFoldDB" id="A0AAE0PMI5"/>
<feature type="region of interest" description="Disordered" evidence="1">
    <location>
        <begin position="210"/>
        <end position="241"/>
    </location>
</feature>
<dbReference type="InterPro" id="IPR029058">
    <property type="entry name" value="AB_hydrolase_fold"/>
</dbReference>
<organism evidence="2 3">
    <name type="scientific">Sordaria brevicollis</name>
    <dbReference type="NCBI Taxonomy" id="83679"/>
    <lineage>
        <taxon>Eukaryota</taxon>
        <taxon>Fungi</taxon>
        <taxon>Dikarya</taxon>
        <taxon>Ascomycota</taxon>
        <taxon>Pezizomycotina</taxon>
        <taxon>Sordariomycetes</taxon>
        <taxon>Sordariomycetidae</taxon>
        <taxon>Sordariales</taxon>
        <taxon>Sordariaceae</taxon>
        <taxon>Sordaria</taxon>
    </lineage>
</organism>